<comment type="subunit">
    <text evidence="3">Homotetramer. Residues from neighboring subunits contribute catalytic and substrate-binding residues to each active site.</text>
</comment>
<dbReference type="AlphaFoldDB" id="A0A8C6WLA1"/>
<dbReference type="PANTHER" id="PTHR43172">
    <property type="entry name" value="ADENYLOSUCCINATE LYASE"/>
    <property type="match status" value="1"/>
</dbReference>
<dbReference type="GO" id="GO:0044208">
    <property type="term" value="P:'de novo' AMP biosynthetic process"/>
    <property type="evidence" value="ECO:0007669"/>
    <property type="project" value="UniProtKB-UniPathway"/>
</dbReference>
<evidence type="ECO:0000256" key="5">
    <source>
        <dbReference type="ARBA" id="ARBA00047513"/>
    </source>
</evidence>
<comment type="function">
    <text evidence="2">Catalyzes two non-sequential steps in de novo AMP synthesis: converts (S)-2-(5-amino-1-(5-phospho-D-ribosyl)imidazole-4-carboxamido)succinate (SAICAR) to fumarate plus 5-amino-1-(5-phospho-D-ribosyl)imidazole-4-carboxamide, and thereby also contributes to de novo IMP synthesis, and converts succinyladenosine monophosphate (SAMP) to AMP and fumarate.</text>
</comment>
<evidence type="ECO:0000313" key="7">
    <source>
        <dbReference type="Ensembl" id="ENSNMLP00000015256.1"/>
    </source>
</evidence>
<evidence type="ECO:0000259" key="6">
    <source>
        <dbReference type="Pfam" id="PF00206"/>
    </source>
</evidence>
<proteinExistence type="predicted"/>
<name>A0A8C6WLA1_9GOBI</name>
<organism evidence="7 8">
    <name type="scientific">Neogobius melanostomus</name>
    <name type="common">round goby</name>
    <dbReference type="NCBI Taxonomy" id="47308"/>
    <lineage>
        <taxon>Eukaryota</taxon>
        <taxon>Metazoa</taxon>
        <taxon>Chordata</taxon>
        <taxon>Craniata</taxon>
        <taxon>Vertebrata</taxon>
        <taxon>Euteleostomi</taxon>
        <taxon>Actinopterygii</taxon>
        <taxon>Neopterygii</taxon>
        <taxon>Teleostei</taxon>
        <taxon>Neoteleostei</taxon>
        <taxon>Acanthomorphata</taxon>
        <taxon>Gobiaria</taxon>
        <taxon>Gobiiformes</taxon>
        <taxon>Gobioidei</taxon>
        <taxon>Gobiidae</taxon>
        <taxon>Benthophilinae</taxon>
        <taxon>Neogobiini</taxon>
        <taxon>Neogobius</taxon>
    </lineage>
</organism>
<dbReference type="InterPro" id="IPR022761">
    <property type="entry name" value="Fumarate_lyase_N"/>
</dbReference>
<dbReference type="GO" id="GO:0005829">
    <property type="term" value="C:cytosol"/>
    <property type="evidence" value="ECO:0007669"/>
    <property type="project" value="TreeGrafter"/>
</dbReference>
<dbReference type="UniPathway" id="UPA00074">
    <property type="reaction ID" value="UER00132"/>
</dbReference>
<keyword evidence="4" id="KW-0456">Lyase</keyword>
<dbReference type="PROSITE" id="PS00163">
    <property type="entry name" value="FUMARATE_LYASES"/>
    <property type="match status" value="1"/>
</dbReference>
<dbReference type="InterPro" id="IPR020557">
    <property type="entry name" value="Fumarate_lyase_CS"/>
</dbReference>
<evidence type="ECO:0000256" key="1">
    <source>
        <dbReference type="ARBA" id="ARBA00000598"/>
    </source>
</evidence>
<dbReference type="InterPro" id="IPR008948">
    <property type="entry name" value="L-Aspartase-like"/>
</dbReference>
<dbReference type="Gene3D" id="1.10.275.60">
    <property type="match status" value="1"/>
</dbReference>
<evidence type="ECO:0000256" key="3">
    <source>
        <dbReference type="ARBA" id="ARBA00011668"/>
    </source>
</evidence>
<comment type="catalytic activity">
    <reaction evidence="5">
        <text>N(6)-(1,2-dicarboxyethyl)-AMP = fumarate + AMP</text>
        <dbReference type="Rhea" id="RHEA:16853"/>
        <dbReference type="ChEBI" id="CHEBI:29806"/>
        <dbReference type="ChEBI" id="CHEBI:57567"/>
        <dbReference type="ChEBI" id="CHEBI:456215"/>
        <dbReference type="EC" id="4.3.2.2"/>
    </reaction>
</comment>
<dbReference type="NCBIfam" id="TIGR00928">
    <property type="entry name" value="purB"/>
    <property type="match status" value="1"/>
</dbReference>
<dbReference type="GO" id="GO:0004018">
    <property type="term" value="F:N6-(1,2-dicarboxyethyl)AMP AMP-lyase (fumarate-forming) activity"/>
    <property type="evidence" value="ECO:0007669"/>
    <property type="project" value="InterPro"/>
</dbReference>
<keyword evidence="8" id="KW-1185">Reference proteome</keyword>
<reference evidence="7" key="1">
    <citation type="submission" date="2025-08" db="UniProtKB">
        <authorList>
            <consortium name="Ensembl"/>
        </authorList>
    </citation>
    <scope>IDENTIFICATION</scope>
</reference>
<dbReference type="Ensembl" id="ENSNMLT00000017142.1">
    <property type="protein sequence ID" value="ENSNMLP00000015256.1"/>
    <property type="gene ID" value="ENSNMLG00000002311.1"/>
</dbReference>
<dbReference type="Gene3D" id="1.20.200.10">
    <property type="entry name" value="Fumarase/aspartase (Central domain)"/>
    <property type="match status" value="1"/>
</dbReference>
<dbReference type="PRINTS" id="PR00149">
    <property type="entry name" value="FUMRATELYASE"/>
</dbReference>
<evidence type="ECO:0000256" key="4">
    <source>
        <dbReference type="ARBA" id="ARBA00023239"/>
    </source>
</evidence>
<dbReference type="Proteomes" id="UP000694523">
    <property type="component" value="Unplaced"/>
</dbReference>
<dbReference type="InterPro" id="IPR004769">
    <property type="entry name" value="Pur_lyase"/>
</dbReference>
<reference evidence="7" key="2">
    <citation type="submission" date="2025-09" db="UniProtKB">
        <authorList>
            <consortium name="Ensembl"/>
        </authorList>
    </citation>
    <scope>IDENTIFICATION</scope>
</reference>
<comment type="catalytic activity">
    <reaction evidence="1">
        <text>(2S)-2-[5-amino-1-(5-phospho-beta-D-ribosyl)imidazole-4-carboxamido]succinate = 5-amino-1-(5-phospho-beta-D-ribosyl)imidazole-4-carboxamide + fumarate</text>
        <dbReference type="Rhea" id="RHEA:23920"/>
        <dbReference type="ChEBI" id="CHEBI:29806"/>
        <dbReference type="ChEBI" id="CHEBI:58443"/>
        <dbReference type="ChEBI" id="CHEBI:58475"/>
        <dbReference type="EC" id="4.3.2.2"/>
    </reaction>
</comment>
<accession>A0A8C6WLA1</accession>
<protein>
    <submittedName>
        <fullName evidence="7">Adenylosuccinate lyase</fullName>
    </submittedName>
</protein>
<evidence type="ECO:0000313" key="8">
    <source>
        <dbReference type="Proteomes" id="UP000694523"/>
    </source>
</evidence>
<dbReference type="UniPathway" id="UPA00075">
    <property type="reaction ID" value="UER00336"/>
</dbReference>
<dbReference type="Gene3D" id="1.10.40.30">
    <property type="entry name" value="Fumarase/aspartase (C-terminal domain)"/>
    <property type="match status" value="1"/>
</dbReference>
<sequence>SSNSSSTGSSSSYRSPLVSRYASKEMAYNFSDRKKFTTWRKLWIYLAKAEKALGLPITDAQVQEMENEERKLRHDVMAHVHTFAHCCPTAAPIIHLGATSCYVGDNTDLIMLRDGFDILLPKLARVIDRLANFAEKYADLPTLGFTHYQPAQLTTVGKRACLWLQDLVMDMRNLQRARDDLRFRGVKGTTGTQASFLQLFQGDHDKVEELDRMVTDMAGFKKSYLVTGQTYSRKVDIDSLSCLASMGATIHKICTDIRLLANMKEIEEPFEKEQIGSSAMPYKRNPMRAERCCSLARHLVALLADPLQTASVQWLERTLDDSANRRISLPESFLTADIILTTLQNITEGLVVYPKVIERHIRHELPFMATENLIMAMVKAGGNRQVARFLSEEVRPLLEPYKSKMDVKIELEL</sequence>
<feature type="domain" description="Fumarate lyase N-terminal" evidence="6">
    <location>
        <begin position="94"/>
        <end position="295"/>
    </location>
</feature>
<dbReference type="GO" id="GO:0070626">
    <property type="term" value="F:(S)-2-(5-amino-1-(5-phospho-D-ribosyl)imidazole-4-carboxamido) succinate lyase (fumarate-forming) activity"/>
    <property type="evidence" value="ECO:0007669"/>
    <property type="project" value="TreeGrafter"/>
</dbReference>
<dbReference type="Pfam" id="PF00206">
    <property type="entry name" value="Lyase_1"/>
    <property type="match status" value="1"/>
</dbReference>
<dbReference type="InterPro" id="IPR000362">
    <property type="entry name" value="Fumarate_lyase_fam"/>
</dbReference>
<dbReference type="GO" id="GO:0006189">
    <property type="term" value="P:'de novo' IMP biosynthetic process"/>
    <property type="evidence" value="ECO:0007669"/>
    <property type="project" value="UniProtKB-UniPathway"/>
</dbReference>
<dbReference type="SUPFAM" id="SSF48557">
    <property type="entry name" value="L-aspartase-like"/>
    <property type="match status" value="1"/>
</dbReference>
<evidence type="ECO:0000256" key="2">
    <source>
        <dbReference type="ARBA" id="ARBA00002971"/>
    </source>
</evidence>
<dbReference type="PANTHER" id="PTHR43172:SF1">
    <property type="entry name" value="ADENYLOSUCCINATE LYASE"/>
    <property type="match status" value="1"/>
</dbReference>
<dbReference type="CDD" id="cd03302">
    <property type="entry name" value="Adenylsuccinate_lyase_2"/>
    <property type="match status" value="1"/>
</dbReference>